<proteinExistence type="predicted"/>
<protein>
    <submittedName>
        <fullName evidence="2">Uncharacterized protein</fullName>
    </submittedName>
</protein>
<sequence length="714" mass="80264">MEAQQELNDILNFEQLDLILSILPDPAGAKVLRDQFVSACRIVKAKEDEAEALHRSAQSQSNLLEAQLKELETERKAFQEQKNLEIEKLKAEQANLESLAQSLGEKFRDLTERIGEVSGNVNNCQTTVGEKLEGFEGVISARASDREENVNQSLKELLDSVQKNTDDVSTMKDKSDEMATAMNSVKEHHERIETSLRAGVTKESIKDQIGPLVDLTNTIKGLVEGLPTRESIDTRLAQVGGLAEQLRRAQVNVNELVQENQGLRNQNETLTTERNCAQNLSEQAKAALEEFDKDVRKKDSKIEGLQKANGNLQERLMEANQEISQGREARRQLKDAQPVLQTAEARRLELAEIKLSLQQVQQTVNETERQVESLKSQLEREKTVHDRCSVDLTQALTDRRDVNRQKEKLEGDISQVRKELKELRSQQTLDLQKQLKDQWAAVSEAMKEQLSEKKSHEETVSQLSRSWSSEKEALQGEISAKVSLIENLEQKVKTLQSRVSTLEPLRIELQTANDNLRQVNLTLEATEGNLRNSQGRVAELEKTAIVSANELEAVKAENGCLQKSSESASQKLDTCRGTIERLEQERDTVNEALSSLQAQSVVIPEGVTGEISRIYYRAADQLRNIPIVLDRNGEPDSQQLASELITVIDGYKWKENLLRFLHSRPEGWFCLQQVTAGDRDLVANGGECQHHDDCLSVKVVLLNGSPTLKFIFSD</sequence>
<evidence type="ECO:0000256" key="1">
    <source>
        <dbReference type="SAM" id="Coils"/>
    </source>
</evidence>
<dbReference type="AlphaFoldDB" id="A0A2K0WB52"/>
<feature type="coiled-coil region" evidence="1">
    <location>
        <begin position="239"/>
        <end position="599"/>
    </location>
</feature>
<dbReference type="STRING" id="42673.A0A2K0WB52"/>
<dbReference type="OrthoDB" id="5093778at2759"/>
<organism evidence="2 3">
    <name type="scientific">Gibberella nygamai</name>
    <name type="common">Bean root rot disease fungus</name>
    <name type="synonym">Fusarium nygamai</name>
    <dbReference type="NCBI Taxonomy" id="42673"/>
    <lineage>
        <taxon>Eukaryota</taxon>
        <taxon>Fungi</taxon>
        <taxon>Dikarya</taxon>
        <taxon>Ascomycota</taxon>
        <taxon>Pezizomycotina</taxon>
        <taxon>Sordariomycetes</taxon>
        <taxon>Hypocreomycetidae</taxon>
        <taxon>Hypocreales</taxon>
        <taxon>Nectriaceae</taxon>
        <taxon>Fusarium</taxon>
        <taxon>Fusarium fujikuroi species complex</taxon>
    </lineage>
</organism>
<dbReference type="Proteomes" id="UP000236664">
    <property type="component" value="Unassembled WGS sequence"/>
</dbReference>
<dbReference type="EMBL" id="MTQA01000090">
    <property type="protein sequence ID" value="PNP79519.1"/>
    <property type="molecule type" value="Genomic_DNA"/>
</dbReference>
<feature type="coiled-coil region" evidence="1">
    <location>
        <begin position="54"/>
        <end position="106"/>
    </location>
</feature>
<keyword evidence="3" id="KW-1185">Reference proteome</keyword>
<name>A0A2K0WB52_GIBNY</name>
<keyword evidence="1" id="KW-0175">Coiled coil</keyword>
<comment type="caution">
    <text evidence="2">The sequence shown here is derived from an EMBL/GenBank/DDBJ whole genome shotgun (WGS) entry which is preliminary data.</text>
</comment>
<reference evidence="2 3" key="1">
    <citation type="submission" date="2017-06" db="EMBL/GenBank/DDBJ databases">
        <title>Genome of Fusarium nygamai isolate CS10214.</title>
        <authorList>
            <person name="Gardiner D.M."/>
            <person name="Obanor F."/>
            <person name="Kazan K."/>
        </authorList>
    </citation>
    <scope>NUCLEOTIDE SEQUENCE [LARGE SCALE GENOMIC DNA]</scope>
    <source>
        <strain evidence="2 3">CS10214</strain>
    </source>
</reference>
<accession>A0A2K0WB52</accession>
<evidence type="ECO:0000313" key="3">
    <source>
        <dbReference type="Proteomes" id="UP000236664"/>
    </source>
</evidence>
<evidence type="ECO:0000313" key="2">
    <source>
        <dbReference type="EMBL" id="PNP79519.1"/>
    </source>
</evidence>
<gene>
    <name evidence="2" type="ORF">FNYG_07135</name>
</gene>